<feature type="domain" description="DUF1707" evidence="2">
    <location>
        <begin position="63"/>
        <end position="99"/>
    </location>
</feature>
<reference evidence="3 4" key="1">
    <citation type="submission" date="2024-10" db="EMBL/GenBank/DDBJ databases">
        <title>The Natural Products Discovery Center: Release of the First 8490 Sequenced Strains for Exploring Actinobacteria Biosynthetic Diversity.</title>
        <authorList>
            <person name="Kalkreuter E."/>
            <person name="Kautsar S.A."/>
            <person name="Yang D."/>
            <person name="Bader C.D."/>
            <person name="Teijaro C.N."/>
            <person name="Fluegel L."/>
            <person name="Davis C.M."/>
            <person name="Simpson J.R."/>
            <person name="Lauterbach L."/>
            <person name="Steele A.D."/>
            <person name="Gui C."/>
            <person name="Meng S."/>
            <person name="Li G."/>
            <person name="Viehrig K."/>
            <person name="Ye F."/>
            <person name="Su P."/>
            <person name="Kiefer A.F."/>
            <person name="Nichols A."/>
            <person name="Cepeda A.J."/>
            <person name="Yan W."/>
            <person name="Fan B."/>
            <person name="Jiang Y."/>
            <person name="Adhikari A."/>
            <person name="Zheng C.-J."/>
            <person name="Schuster L."/>
            <person name="Cowan T.M."/>
            <person name="Smanski M.J."/>
            <person name="Chevrette M.G."/>
            <person name="De Carvalho L.P.S."/>
            <person name="Shen B."/>
        </authorList>
    </citation>
    <scope>NUCLEOTIDE SEQUENCE [LARGE SCALE GENOMIC DNA]</scope>
    <source>
        <strain evidence="3 4">NPDC019481</strain>
    </source>
</reference>
<dbReference type="RefSeq" id="WP_397400561.1">
    <property type="nucleotide sequence ID" value="NZ_JBIRYI010000001.1"/>
</dbReference>
<dbReference type="Proteomes" id="UP001611580">
    <property type="component" value="Unassembled WGS sequence"/>
</dbReference>
<gene>
    <name evidence="3" type="ORF">ACH47X_01030</name>
</gene>
<evidence type="ECO:0000259" key="2">
    <source>
        <dbReference type="Pfam" id="PF08044"/>
    </source>
</evidence>
<dbReference type="EMBL" id="JBIRYI010000001">
    <property type="protein sequence ID" value="MFI2485455.1"/>
    <property type="molecule type" value="Genomic_DNA"/>
</dbReference>
<evidence type="ECO:0000256" key="1">
    <source>
        <dbReference type="SAM" id="Phobius"/>
    </source>
</evidence>
<comment type="caution">
    <text evidence="3">The sequence shown here is derived from an EMBL/GenBank/DDBJ whole genome shotgun (WGS) entry which is preliminary data.</text>
</comment>
<dbReference type="Pfam" id="PF08044">
    <property type="entry name" value="DUF1707"/>
    <property type="match status" value="1"/>
</dbReference>
<sequence>MKAADRRRPEGDATMMWDWGGFGWGWGLLMMAFMAVFWLVVIGAVVAGLVALLRGPGRREGPGEREDAERILADRFASGQIDGQEYHERLDTLRAARRPGATGGSPSPR</sequence>
<organism evidence="3 4">
    <name type="scientific">Promicromonospora kroppenstedtii</name>
    <dbReference type="NCBI Taxonomy" id="440482"/>
    <lineage>
        <taxon>Bacteria</taxon>
        <taxon>Bacillati</taxon>
        <taxon>Actinomycetota</taxon>
        <taxon>Actinomycetes</taxon>
        <taxon>Micrococcales</taxon>
        <taxon>Promicromonosporaceae</taxon>
        <taxon>Promicromonospora</taxon>
    </lineage>
</organism>
<evidence type="ECO:0000313" key="4">
    <source>
        <dbReference type="Proteomes" id="UP001611580"/>
    </source>
</evidence>
<evidence type="ECO:0000313" key="3">
    <source>
        <dbReference type="EMBL" id="MFI2485455.1"/>
    </source>
</evidence>
<proteinExistence type="predicted"/>
<feature type="transmembrane region" description="Helical" evidence="1">
    <location>
        <begin position="24"/>
        <end position="53"/>
    </location>
</feature>
<keyword evidence="1" id="KW-0472">Membrane</keyword>
<keyword evidence="4" id="KW-1185">Reference proteome</keyword>
<accession>A0ABW7XDA0</accession>
<keyword evidence="1" id="KW-1133">Transmembrane helix</keyword>
<dbReference type="InterPro" id="IPR012551">
    <property type="entry name" value="DUF1707_SHOCT-like"/>
</dbReference>
<protein>
    <submittedName>
        <fullName evidence="3">DUF1707 domain-containing protein</fullName>
    </submittedName>
</protein>
<name>A0ABW7XDA0_9MICO</name>
<keyword evidence="1" id="KW-0812">Transmembrane</keyword>